<feature type="domain" description="Thioredoxin" evidence="1">
    <location>
        <begin position="51"/>
        <end position="181"/>
    </location>
</feature>
<dbReference type="InterPro" id="IPR013740">
    <property type="entry name" value="Redoxin"/>
</dbReference>
<comment type="caution">
    <text evidence="2">The sequence shown here is derived from an EMBL/GenBank/DDBJ whole genome shotgun (WGS) entry which is preliminary data.</text>
</comment>
<dbReference type="InterPro" id="IPR036249">
    <property type="entry name" value="Thioredoxin-like_sf"/>
</dbReference>
<dbReference type="CDD" id="cd02966">
    <property type="entry name" value="TlpA_like_family"/>
    <property type="match status" value="1"/>
</dbReference>
<dbReference type="Proteomes" id="UP000666915">
    <property type="component" value="Unassembled WGS sequence"/>
</dbReference>
<sequence>MPFLTALVALVGAVCLLDLVLTLGVMRKLREHAAVLARSSAAGGADRPPMLPAGEVAAPFDAVDTAGEPVSRDALTGRTLVGFFSPSCDACTERMPGFLADAAAFPGGRDRVLAVIAAGEGEDASAYRDRLGGVARVVVEPHRTGIAKALAVRGLPTFCVLDETGRVVETGLPSDRSPVPA</sequence>
<organism evidence="2 3">
    <name type="scientific">Actinomadura nitritigenes</name>
    <dbReference type="NCBI Taxonomy" id="134602"/>
    <lineage>
        <taxon>Bacteria</taxon>
        <taxon>Bacillati</taxon>
        <taxon>Actinomycetota</taxon>
        <taxon>Actinomycetes</taxon>
        <taxon>Streptosporangiales</taxon>
        <taxon>Thermomonosporaceae</taxon>
        <taxon>Actinomadura</taxon>
    </lineage>
</organism>
<dbReference type="PROSITE" id="PS51352">
    <property type="entry name" value="THIOREDOXIN_2"/>
    <property type="match status" value="1"/>
</dbReference>
<dbReference type="EMBL" id="JAGEOK010000002">
    <property type="protein sequence ID" value="MBO2436595.1"/>
    <property type="molecule type" value="Genomic_DNA"/>
</dbReference>
<dbReference type="SUPFAM" id="SSF52833">
    <property type="entry name" value="Thioredoxin-like"/>
    <property type="match status" value="1"/>
</dbReference>
<dbReference type="Pfam" id="PF08534">
    <property type="entry name" value="Redoxin"/>
    <property type="match status" value="1"/>
</dbReference>
<accession>A0ABS3QS00</accession>
<dbReference type="InterPro" id="IPR013766">
    <property type="entry name" value="Thioredoxin_domain"/>
</dbReference>
<gene>
    <name evidence="2" type="ORF">J4557_03585</name>
</gene>
<proteinExistence type="predicted"/>
<evidence type="ECO:0000313" key="2">
    <source>
        <dbReference type="EMBL" id="MBO2436595.1"/>
    </source>
</evidence>
<keyword evidence="3" id="KW-1185">Reference proteome</keyword>
<dbReference type="Gene3D" id="3.40.30.10">
    <property type="entry name" value="Glutaredoxin"/>
    <property type="match status" value="1"/>
</dbReference>
<reference evidence="2 3" key="1">
    <citation type="submission" date="2021-03" db="EMBL/GenBank/DDBJ databases">
        <authorList>
            <person name="Kanchanasin P."/>
            <person name="Saeng-In P."/>
            <person name="Phongsopitanun W."/>
            <person name="Yuki M."/>
            <person name="Kudo T."/>
            <person name="Ohkuma M."/>
            <person name="Tanasupawat S."/>
        </authorList>
    </citation>
    <scope>NUCLEOTIDE SEQUENCE [LARGE SCALE GENOMIC DNA]</scope>
    <source>
        <strain evidence="2 3">L46</strain>
    </source>
</reference>
<evidence type="ECO:0000259" key="1">
    <source>
        <dbReference type="PROSITE" id="PS51352"/>
    </source>
</evidence>
<name>A0ABS3QS00_9ACTN</name>
<dbReference type="RefSeq" id="WP_208264883.1">
    <property type="nucleotide sequence ID" value="NZ_BAAAGM010000032.1"/>
</dbReference>
<evidence type="ECO:0000313" key="3">
    <source>
        <dbReference type="Proteomes" id="UP000666915"/>
    </source>
</evidence>
<protein>
    <submittedName>
        <fullName evidence="2">TlpA family protein disulfide reductase</fullName>
    </submittedName>
</protein>